<feature type="transmembrane region" description="Helical" evidence="2">
    <location>
        <begin position="126"/>
        <end position="145"/>
    </location>
</feature>
<dbReference type="HOGENOM" id="CLU_1724818_0_0_1"/>
<feature type="transmembrane region" description="Helical" evidence="2">
    <location>
        <begin position="94"/>
        <end position="114"/>
    </location>
</feature>
<dbReference type="EMBL" id="CM000883">
    <property type="protein sequence ID" value="KQJ87426.1"/>
    <property type="molecule type" value="Genomic_DNA"/>
</dbReference>
<evidence type="ECO:0000256" key="2">
    <source>
        <dbReference type="SAM" id="Phobius"/>
    </source>
</evidence>
<keyword evidence="1" id="KW-0813">Transport</keyword>
<reference evidence="4" key="3">
    <citation type="submission" date="2018-08" db="UniProtKB">
        <authorList>
            <consortium name="EnsemblPlants"/>
        </authorList>
    </citation>
    <scope>IDENTIFICATION</scope>
    <source>
        <strain evidence="4">cv. Bd21</strain>
    </source>
</reference>
<sequence length="152" mass="17162">MAASTTSMKCFTVSVVYVIIGKMKMKLHVHVYIHPLEPVFLINLLLSIPQTRTEWTDKFPGCSNLVNIYVGIGVPWLIDTVYNCFLYQDNAAGLSFSLLVFFATSFGCITVLVLRRIVLGAELGGPMLWAWATSAYFMVFWSNHLPYERAKN</sequence>
<evidence type="ECO:0000256" key="1">
    <source>
        <dbReference type="ARBA" id="ARBA00023065"/>
    </source>
</evidence>
<feature type="transmembrane region" description="Helical" evidence="2">
    <location>
        <begin position="29"/>
        <end position="48"/>
    </location>
</feature>
<dbReference type="Proteomes" id="UP000008810">
    <property type="component" value="Chromosome 4"/>
</dbReference>
<protein>
    <submittedName>
        <fullName evidence="3 4">Uncharacterized protein</fullName>
    </submittedName>
</protein>
<reference evidence="3" key="2">
    <citation type="submission" date="2017-06" db="EMBL/GenBank/DDBJ databases">
        <title>WGS assembly of Brachypodium distachyon.</title>
        <authorList>
            <consortium name="The International Brachypodium Initiative"/>
            <person name="Lucas S."/>
            <person name="Harmon-Smith M."/>
            <person name="Lail K."/>
            <person name="Tice H."/>
            <person name="Grimwood J."/>
            <person name="Bruce D."/>
            <person name="Barry K."/>
            <person name="Shu S."/>
            <person name="Lindquist E."/>
            <person name="Wang M."/>
            <person name="Pitluck S."/>
            <person name="Vogel J.P."/>
            <person name="Garvin D.F."/>
            <person name="Mockler T.C."/>
            <person name="Schmutz J."/>
            <person name="Rokhsar D."/>
            <person name="Bevan M.W."/>
        </authorList>
    </citation>
    <scope>NUCLEOTIDE SEQUENCE</scope>
    <source>
        <strain evidence="3">Bd21</strain>
    </source>
</reference>
<gene>
    <name evidence="3" type="ORF">BRADI_4g11050v3</name>
</gene>
<evidence type="ECO:0000313" key="5">
    <source>
        <dbReference type="Proteomes" id="UP000008810"/>
    </source>
</evidence>
<feature type="transmembrane region" description="Helical" evidence="2">
    <location>
        <begin position="68"/>
        <end position="87"/>
    </location>
</feature>
<evidence type="ECO:0000313" key="4">
    <source>
        <dbReference type="EnsemblPlants" id="KQJ87426"/>
    </source>
</evidence>
<accession>I1IJM7</accession>
<reference evidence="3 4" key="1">
    <citation type="journal article" date="2010" name="Nature">
        <title>Genome sequencing and analysis of the model grass Brachypodium distachyon.</title>
        <authorList>
            <consortium name="International Brachypodium Initiative"/>
        </authorList>
    </citation>
    <scope>NUCLEOTIDE SEQUENCE [LARGE SCALE GENOMIC DNA]</scope>
    <source>
        <strain evidence="3 4">Bd21</strain>
    </source>
</reference>
<dbReference type="InterPro" id="IPR051171">
    <property type="entry name" value="CaCA"/>
</dbReference>
<dbReference type="AlphaFoldDB" id="I1IJM7"/>
<dbReference type="EnsemblPlants" id="KQJ87426">
    <property type="protein sequence ID" value="KQJ87426"/>
    <property type="gene ID" value="BRADI_4g11050v3"/>
</dbReference>
<dbReference type="STRING" id="15368.I1IJM7"/>
<keyword evidence="2" id="KW-1133">Transmembrane helix</keyword>
<dbReference type="PANTHER" id="PTHR11878">
    <property type="entry name" value="SODIUM/CALCIUM EXCHANGER"/>
    <property type="match status" value="1"/>
</dbReference>
<dbReference type="eggNOG" id="KOG1306">
    <property type="taxonomic scope" value="Eukaryota"/>
</dbReference>
<proteinExistence type="predicted"/>
<name>I1IJM7_BRADI</name>
<keyword evidence="5" id="KW-1185">Reference proteome</keyword>
<dbReference type="GO" id="GO:0006811">
    <property type="term" value="P:monoatomic ion transport"/>
    <property type="evidence" value="ECO:0007669"/>
    <property type="project" value="UniProtKB-KW"/>
</dbReference>
<keyword evidence="2" id="KW-0812">Transmembrane</keyword>
<dbReference type="InParanoid" id="I1IJM7"/>
<dbReference type="OrthoDB" id="2127281at2759"/>
<organism evidence="3">
    <name type="scientific">Brachypodium distachyon</name>
    <name type="common">Purple false brome</name>
    <name type="synonym">Trachynia distachya</name>
    <dbReference type="NCBI Taxonomy" id="15368"/>
    <lineage>
        <taxon>Eukaryota</taxon>
        <taxon>Viridiplantae</taxon>
        <taxon>Streptophyta</taxon>
        <taxon>Embryophyta</taxon>
        <taxon>Tracheophyta</taxon>
        <taxon>Spermatophyta</taxon>
        <taxon>Magnoliopsida</taxon>
        <taxon>Liliopsida</taxon>
        <taxon>Poales</taxon>
        <taxon>Poaceae</taxon>
        <taxon>BOP clade</taxon>
        <taxon>Pooideae</taxon>
        <taxon>Stipodae</taxon>
        <taxon>Brachypodieae</taxon>
        <taxon>Brachypodium</taxon>
    </lineage>
</organism>
<dbReference type="PANTHER" id="PTHR11878:SF65">
    <property type="entry name" value="NA_CA-EXCHANGE PROTEIN, ISOFORM G"/>
    <property type="match status" value="1"/>
</dbReference>
<keyword evidence="2" id="KW-0472">Membrane</keyword>
<keyword evidence="1" id="KW-0406">Ion transport</keyword>
<dbReference type="Gramene" id="KQJ87426">
    <property type="protein sequence ID" value="KQJ87426"/>
    <property type="gene ID" value="BRADI_4g11050v3"/>
</dbReference>
<evidence type="ECO:0000313" key="3">
    <source>
        <dbReference type="EMBL" id="KQJ87426.1"/>
    </source>
</evidence>